<dbReference type="NCBIfam" id="NF033857">
    <property type="entry name" value="BPSL0067_fam"/>
    <property type="match status" value="1"/>
</dbReference>
<name>A0A892I362_9BURK</name>
<protein>
    <submittedName>
        <fullName evidence="1">BPSL0067 family protein</fullName>
    </submittedName>
</protein>
<keyword evidence="2" id="KW-1185">Reference proteome</keyword>
<organism evidence="1 2">
    <name type="scientific">Burkholderia dolosa</name>
    <dbReference type="NCBI Taxonomy" id="152500"/>
    <lineage>
        <taxon>Bacteria</taxon>
        <taxon>Pseudomonadati</taxon>
        <taxon>Pseudomonadota</taxon>
        <taxon>Betaproteobacteria</taxon>
        <taxon>Burkholderiales</taxon>
        <taxon>Burkholderiaceae</taxon>
        <taxon>Burkholderia</taxon>
        <taxon>Burkholderia cepacia complex</taxon>
    </lineage>
</organism>
<evidence type="ECO:0000313" key="2">
    <source>
        <dbReference type="Proteomes" id="UP000625568"/>
    </source>
</evidence>
<dbReference type="GeneID" id="93126927"/>
<sequence length="126" mass="13984">MAHVYEKAAELVDLKLAGNGECVALVQAYTRVGVTATWRPEKTVKGDATIRSGTVIATFENGRYANRAHDNHAAFYLGQDASGVYVVEQWRKLATIQTRRIPYKGKDRHGRYIDPSNNADAFSVVK</sequence>
<accession>A0A892I362</accession>
<dbReference type="RefSeq" id="WP_035973001.1">
    <property type="nucleotide sequence ID" value="NZ_CABVPR010000004.1"/>
</dbReference>
<reference evidence="1 2" key="1">
    <citation type="submission" date="2021-02" db="EMBL/GenBank/DDBJ databases">
        <title>FDA dAtabase for Regulatory Grade micrObial Sequences (FDA-ARGOS): Supporting development and validation of Infectious Disease Dx tests.</title>
        <authorList>
            <person name="Minogue T."/>
            <person name="Wolcott M."/>
            <person name="Wasieloski L."/>
            <person name="Aguilar W."/>
            <person name="Moore D."/>
            <person name="Jaissle J."/>
            <person name="Tallon L."/>
            <person name="Sadzewicz L."/>
            <person name="Zhao X."/>
            <person name="Boylan J."/>
            <person name="Ott S."/>
            <person name="Bowen H."/>
            <person name="Vavikolanu K."/>
            <person name="Mehta A."/>
            <person name="Aluvathingal J."/>
            <person name="Nadendla S."/>
            <person name="Yan Y."/>
            <person name="Sichtig H."/>
        </authorList>
    </citation>
    <scope>NUCLEOTIDE SEQUENCE [LARGE SCALE GENOMIC DNA]</scope>
    <source>
        <strain evidence="1 2">FDAARGOS_1272</strain>
    </source>
</reference>
<proteinExistence type="predicted"/>
<evidence type="ECO:0000313" key="1">
    <source>
        <dbReference type="EMBL" id="QRO76234.1"/>
    </source>
</evidence>
<dbReference type="InterPro" id="IPR047746">
    <property type="entry name" value="Dae2/Tae2-like"/>
</dbReference>
<dbReference type="Proteomes" id="UP000625568">
    <property type="component" value="Chromosome 1"/>
</dbReference>
<gene>
    <name evidence="1" type="ORF">I6K02_09835</name>
</gene>
<dbReference type="EMBL" id="CP069482">
    <property type="protein sequence ID" value="QRO76234.1"/>
    <property type="molecule type" value="Genomic_DNA"/>
</dbReference>
<dbReference type="AlphaFoldDB" id="A0A892I362"/>